<dbReference type="Proteomes" id="UP000033079">
    <property type="component" value="Chromosome"/>
</dbReference>
<dbReference type="Pfam" id="PF00408">
    <property type="entry name" value="PGM_PMM_IV"/>
    <property type="match status" value="1"/>
</dbReference>
<dbReference type="InterPro" id="IPR005843">
    <property type="entry name" value="A-D-PHexomutase_C"/>
</dbReference>
<dbReference type="InterPro" id="IPR005845">
    <property type="entry name" value="A-D-PHexomutase_a/b/a-II"/>
</dbReference>
<evidence type="ECO:0000256" key="1">
    <source>
        <dbReference type="ARBA" id="ARBA00001946"/>
    </source>
</evidence>
<dbReference type="Pfam" id="PF02880">
    <property type="entry name" value="PGM_PMM_III"/>
    <property type="match status" value="1"/>
</dbReference>
<keyword evidence="6 12" id="KW-0413">Isomerase</keyword>
<evidence type="ECO:0000256" key="5">
    <source>
        <dbReference type="ARBA" id="ARBA00022842"/>
    </source>
</evidence>
<evidence type="ECO:0000256" key="4">
    <source>
        <dbReference type="ARBA" id="ARBA00022723"/>
    </source>
</evidence>
<dbReference type="Gene3D" id="3.40.120.10">
    <property type="entry name" value="Alpha-D-Glucose-1,6-Bisphosphate, subunit A, domain 3"/>
    <property type="match status" value="3"/>
</dbReference>
<dbReference type="EMBL" id="CP009530">
    <property type="protein sequence ID" value="AKB56721.1"/>
    <property type="molecule type" value="Genomic_DNA"/>
</dbReference>
<dbReference type="AlphaFoldDB" id="A0A0E3LPL3"/>
<protein>
    <submittedName>
        <fullName evidence="12">Phosphomannomutase</fullName>
        <ecNumber evidence="12">5.4.2.8</ecNumber>
    </submittedName>
</protein>
<dbReference type="InterPro" id="IPR050060">
    <property type="entry name" value="Phosphoglucosamine_mutase"/>
</dbReference>
<comment type="cofactor">
    <cofactor evidence="1">
        <name>Mg(2+)</name>
        <dbReference type="ChEBI" id="CHEBI:18420"/>
    </cofactor>
</comment>
<dbReference type="FunFam" id="3.30.310.50:FF:000009">
    <property type="entry name" value="Probable phosphoglucosamine mutase"/>
    <property type="match status" value="1"/>
</dbReference>
<sequence>MVLFGTNGVRGIANEYITPELAVNLARCLGTYMKSKGTVAIGCDTRISGQMLKSAAIAGALSTGLSVIDVGIVPTPAILYYVRDFADAGIIVTASHNPRQYNGIKFIAGDGSEFSRDAEKDIEKIYRSGKYSIVSWEKTGSFRIDPGVNEYYVRNIIKSVNAEAIRSHKFKVVTDTGCGAGSLTLPFLLKELGCQVLTLEAQLDGTFPWRNPEPLPEALTELTNLVKMTGSDLGVAQDGDADRVVFVDENGQFVNDDVLLAMIAKYMVKHEKGPLVTPVSSSQRMVDVAEEEGVELYWTAVGSINVVRKMMEVNAVFGGEGNGGLIFPKHQYCRDGAMGCAKVLEILASGKKLSDLEKSVPHYFNEKTKVPAKNEHAIMEIVKNKASGLGHKIDTSDGVKIWYKDGWVLMRPSGTEPIFRIFAEAKNQKRAEELMQEGLDMIIRAEKRSRLANKLSPS</sequence>
<dbReference type="GeneID" id="24845474"/>
<dbReference type="GO" id="GO:0000287">
    <property type="term" value="F:magnesium ion binding"/>
    <property type="evidence" value="ECO:0007669"/>
    <property type="project" value="InterPro"/>
</dbReference>
<dbReference type="KEGG" id="mbar:MSBR2_0205"/>
<evidence type="ECO:0000313" key="12">
    <source>
        <dbReference type="EMBL" id="AKB56721.1"/>
    </source>
</evidence>
<gene>
    <name evidence="12" type="ORF">MSBR2_0205</name>
</gene>
<organism evidence="12 13">
    <name type="scientific">Methanosarcina barkeri 227</name>
    <dbReference type="NCBI Taxonomy" id="1434106"/>
    <lineage>
        <taxon>Archaea</taxon>
        <taxon>Methanobacteriati</taxon>
        <taxon>Methanobacteriota</taxon>
        <taxon>Stenosarchaea group</taxon>
        <taxon>Methanomicrobia</taxon>
        <taxon>Methanosarcinales</taxon>
        <taxon>Methanosarcinaceae</taxon>
        <taxon>Methanosarcina</taxon>
    </lineage>
</organism>
<feature type="domain" description="Alpha-D-phosphohexomutase C-terminal" evidence="8">
    <location>
        <begin position="370"/>
        <end position="437"/>
    </location>
</feature>
<keyword evidence="4 7" id="KW-0479">Metal-binding</keyword>
<evidence type="ECO:0000256" key="3">
    <source>
        <dbReference type="ARBA" id="ARBA00022553"/>
    </source>
</evidence>
<dbReference type="PANTHER" id="PTHR42946:SF1">
    <property type="entry name" value="PHOSPHOGLUCOMUTASE (ALPHA-D-GLUCOSE-1,6-BISPHOSPHATE-DEPENDENT)"/>
    <property type="match status" value="1"/>
</dbReference>
<dbReference type="PRINTS" id="PR00509">
    <property type="entry name" value="PGMPMM"/>
</dbReference>
<dbReference type="GO" id="GO:0005975">
    <property type="term" value="P:carbohydrate metabolic process"/>
    <property type="evidence" value="ECO:0007669"/>
    <property type="project" value="InterPro"/>
</dbReference>
<dbReference type="NCBIfam" id="TIGR03990">
    <property type="entry name" value="Arch_GlmM"/>
    <property type="match status" value="1"/>
</dbReference>
<evidence type="ECO:0000259" key="9">
    <source>
        <dbReference type="Pfam" id="PF02878"/>
    </source>
</evidence>
<dbReference type="InterPro" id="IPR005846">
    <property type="entry name" value="A-D-PHexomutase_a/b/a-III"/>
</dbReference>
<dbReference type="InterPro" id="IPR024086">
    <property type="entry name" value="GlmM_arc-type"/>
</dbReference>
<proteinExistence type="inferred from homology"/>
<feature type="domain" description="Alpha-D-phosphohexomutase alpha/beta/alpha" evidence="11">
    <location>
        <begin position="256"/>
        <end position="360"/>
    </location>
</feature>
<dbReference type="PROSITE" id="PS00710">
    <property type="entry name" value="PGM_PMM"/>
    <property type="match status" value="1"/>
</dbReference>
<dbReference type="PANTHER" id="PTHR42946">
    <property type="entry name" value="PHOSPHOHEXOSE MUTASE"/>
    <property type="match status" value="1"/>
</dbReference>
<reference evidence="12 13" key="1">
    <citation type="submission" date="2014-07" db="EMBL/GenBank/DDBJ databases">
        <title>Methanogenic archaea and the global carbon cycle.</title>
        <authorList>
            <person name="Henriksen J.R."/>
            <person name="Luke J."/>
            <person name="Reinhart S."/>
            <person name="Benedict M.N."/>
            <person name="Youngblut N.D."/>
            <person name="Metcalf M.E."/>
            <person name="Whitaker R.J."/>
            <person name="Metcalf W.W."/>
        </authorList>
    </citation>
    <scope>NUCLEOTIDE SEQUENCE [LARGE SCALE GENOMIC DNA]</scope>
    <source>
        <strain evidence="12 13">227</strain>
    </source>
</reference>
<dbReference type="HOGENOM" id="CLU_016950_7_1_2"/>
<keyword evidence="3" id="KW-0597">Phosphoprotein</keyword>
<dbReference type="SUPFAM" id="SSF55957">
    <property type="entry name" value="Phosphoglucomutase, C-terminal domain"/>
    <property type="match status" value="1"/>
</dbReference>
<dbReference type="Gene3D" id="3.30.310.50">
    <property type="entry name" value="Alpha-D-phosphohexomutase, C-terminal domain"/>
    <property type="match status" value="1"/>
</dbReference>
<dbReference type="FunFam" id="3.40.120.10:FF:000003">
    <property type="entry name" value="Phosphoglucosamine mutase"/>
    <property type="match status" value="1"/>
</dbReference>
<dbReference type="PATRIC" id="fig|1434106.5.peg.227"/>
<evidence type="ECO:0000256" key="2">
    <source>
        <dbReference type="ARBA" id="ARBA00010231"/>
    </source>
</evidence>
<dbReference type="GO" id="GO:0004615">
    <property type="term" value="F:phosphomannomutase activity"/>
    <property type="evidence" value="ECO:0007669"/>
    <property type="project" value="UniProtKB-EC"/>
</dbReference>
<keyword evidence="5 7" id="KW-0460">Magnesium</keyword>
<dbReference type="Pfam" id="PF02879">
    <property type="entry name" value="PGM_PMM_II"/>
    <property type="match status" value="1"/>
</dbReference>
<dbReference type="InterPro" id="IPR005841">
    <property type="entry name" value="Alpha-D-phosphohexomutase_SF"/>
</dbReference>
<evidence type="ECO:0000259" key="10">
    <source>
        <dbReference type="Pfam" id="PF02879"/>
    </source>
</evidence>
<evidence type="ECO:0000259" key="11">
    <source>
        <dbReference type="Pfam" id="PF02880"/>
    </source>
</evidence>
<dbReference type="FunFam" id="3.40.120.10:FF:000001">
    <property type="entry name" value="Phosphoglucosamine mutase"/>
    <property type="match status" value="1"/>
</dbReference>
<evidence type="ECO:0000313" key="13">
    <source>
        <dbReference type="Proteomes" id="UP000033079"/>
    </source>
</evidence>
<name>A0A0E3LPL3_METBA</name>
<dbReference type="GO" id="GO:0008966">
    <property type="term" value="F:phosphoglucosamine mutase activity"/>
    <property type="evidence" value="ECO:0007669"/>
    <property type="project" value="InterPro"/>
</dbReference>
<dbReference type="CDD" id="cd03087">
    <property type="entry name" value="PGM_like1"/>
    <property type="match status" value="1"/>
</dbReference>
<dbReference type="EC" id="5.4.2.8" evidence="12"/>
<evidence type="ECO:0000256" key="6">
    <source>
        <dbReference type="ARBA" id="ARBA00023235"/>
    </source>
</evidence>
<feature type="domain" description="Alpha-D-phosphohexomutase alpha/beta/alpha" evidence="9">
    <location>
        <begin position="2"/>
        <end position="129"/>
    </location>
</feature>
<feature type="domain" description="Alpha-D-phosphohexomutase alpha/beta/alpha" evidence="10">
    <location>
        <begin position="151"/>
        <end position="251"/>
    </location>
</feature>
<dbReference type="InterPro" id="IPR016055">
    <property type="entry name" value="A-D-PHexomutase_a/b/a-I/II/III"/>
</dbReference>
<evidence type="ECO:0000256" key="7">
    <source>
        <dbReference type="RuleBase" id="RU004326"/>
    </source>
</evidence>
<accession>A0A0E3LPL3</accession>
<dbReference type="InterPro" id="IPR016066">
    <property type="entry name" value="A-D-PHexomutase_CS"/>
</dbReference>
<dbReference type="RefSeq" id="WP_048116643.1">
    <property type="nucleotide sequence ID" value="NZ_CP009530.1"/>
</dbReference>
<dbReference type="SUPFAM" id="SSF53738">
    <property type="entry name" value="Phosphoglucomutase, first 3 domains"/>
    <property type="match status" value="3"/>
</dbReference>
<dbReference type="InterPro" id="IPR005844">
    <property type="entry name" value="A-D-PHexomutase_a/b/a-I"/>
</dbReference>
<dbReference type="Pfam" id="PF02878">
    <property type="entry name" value="PGM_PMM_I"/>
    <property type="match status" value="1"/>
</dbReference>
<comment type="similarity">
    <text evidence="2 7">Belongs to the phosphohexose mutase family.</text>
</comment>
<evidence type="ECO:0000259" key="8">
    <source>
        <dbReference type="Pfam" id="PF00408"/>
    </source>
</evidence>
<dbReference type="InterPro" id="IPR036900">
    <property type="entry name" value="A-D-PHexomutase_C_sf"/>
</dbReference>